<dbReference type="Proteomes" id="UP000434639">
    <property type="component" value="Unassembled WGS sequence"/>
</dbReference>
<accession>A0A7X2S3A0</accession>
<dbReference type="AlphaFoldDB" id="A0A7X2S3A0"/>
<comment type="caution">
    <text evidence="1">The sequence shown here is derived from an EMBL/GenBank/DDBJ whole genome shotgun (WGS) entry which is preliminary data.</text>
</comment>
<proteinExistence type="predicted"/>
<dbReference type="RefSeq" id="WP_155111431.1">
    <property type="nucleotide sequence ID" value="NZ_WMIB01000003.1"/>
</dbReference>
<dbReference type="Pfam" id="PF08812">
    <property type="entry name" value="YtxC"/>
    <property type="match status" value="1"/>
</dbReference>
<sequence>MLEISFESEQEAQSFYMWLAGRAGEAGMSVTMEQPASVEIIAGDGEIRSFLIPLLSEYITEKMESLWILSILENQFYFTDTDELQQILNISQSIMEGERTDIPNVERFSGKEEFVKETLGQFIQPGLRFSFHSFVRFRLSGYMHKLKRYAEAAIEEYKLEQEYQSFIQLLREYVIQKHPLLAEVHVFHRRHFLIYNGEYKEMTDTELRRVTDRDLLCRHPVYIDTALLAPLVSMAPGRIFLYSDDPDHGMIQTIQNVFQERVMLRPEVSFYLNSKKIP</sequence>
<organism evidence="1 2">
    <name type="scientific">Metabacillus mangrovi</name>
    <dbReference type="NCBI Taxonomy" id="1491830"/>
    <lineage>
        <taxon>Bacteria</taxon>
        <taxon>Bacillati</taxon>
        <taxon>Bacillota</taxon>
        <taxon>Bacilli</taxon>
        <taxon>Bacillales</taxon>
        <taxon>Bacillaceae</taxon>
        <taxon>Metabacillus</taxon>
    </lineage>
</organism>
<name>A0A7X2S3A0_9BACI</name>
<reference evidence="1 2" key="1">
    <citation type="journal article" date="2017" name="Int. J. Syst. Evol. Microbiol.">
        <title>Bacillus mangrovi sp. nov., isolated from a sediment sample from a mangrove forest.</title>
        <authorList>
            <person name="Gupta V."/>
            <person name="Singh P.K."/>
            <person name="Korpole S."/>
            <person name="Tanuku N.R.S."/>
            <person name="Pinnaka A.K."/>
        </authorList>
    </citation>
    <scope>NUCLEOTIDE SEQUENCE [LARGE SCALE GENOMIC DNA]</scope>
    <source>
        <strain evidence="1 2">KCTC 33872</strain>
    </source>
</reference>
<dbReference type="OrthoDB" id="2986513at2"/>
<keyword evidence="2" id="KW-1185">Reference proteome</keyword>
<gene>
    <name evidence="1" type="primary">ytxC</name>
    <name evidence="1" type="ORF">GKZ89_05675</name>
</gene>
<dbReference type="InterPro" id="IPR014199">
    <property type="entry name" value="Spore_YtxC"/>
</dbReference>
<evidence type="ECO:0000313" key="1">
    <source>
        <dbReference type="EMBL" id="MTH52893.1"/>
    </source>
</evidence>
<protein>
    <submittedName>
        <fullName evidence="1">Putative sporulation protein YtxC</fullName>
    </submittedName>
</protein>
<evidence type="ECO:0000313" key="2">
    <source>
        <dbReference type="Proteomes" id="UP000434639"/>
    </source>
</evidence>
<dbReference type="EMBL" id="WMIB01000003">
    <property type="protein sequence ID" value="MTH52893.1"/>
    <property type="molecule type" value="Genomic_DNA"/>
</dbReference>
<dbReference type="NCBIfam" id="TIGR02834">
    <property type="entry name" value="spo_ytxC"/>
    <property type="match status" value="1"/>
</dbReference>